<dbReference type="Proteomes" id="UP000076023">
    <property type="component" value="Unassembled WGS sequence"/>
</dbReference>
<organism evidence="8 9">
    <name type="scientific">Terrimicrobium sacchariphilum</name>
    <dbReference type="NCBI Taxonomy" id="690879"/>
    <lineage>
        <taxon>Bacteria</taxon>
        <taxon>Pseudomonadati</taxon>
        <taxon>Verrucomicrobiota</taxon>
        <taxon>Terrimicrobiia</taxon>
        <taxon>Terrimicrobiales</taxon>
        <taxon>Terrimicrobiaceae</taxon>
        <taxon>Terrimicrobium</taxon>
    </lineage>
</organism>
<feature type="transmembrane region" description="Helical" evidence="6">
    <location>
        <begin position="57"/>
        <end position="76"/>
    </location>
</feature>
<dbReference type="Pfam" id="PF13520">
    <property type="entry name" value="AA_permease_2"/>
    <property type="match status" value="1"/>
</dbReference>
<protein>
    <submittedName>
        <fullName evidence="8">Universal stress protein family protein</fullName>
    </submittedName>
</protein>
<feature type="transmembrane region" description="Helical" evidence="6">
    <location>
        <begin position="271"/>
        <end position="289"/>
    </location>
</feature>
<feature type="transmembrane region" description="Helical" evidence="6">
    <location>
        <begin position="295"/>
        <end position="317"/>
    </location>
</feature>
<dbReference type="PANTHER" id="PTHR42770:SF7">
    <property type="entry name" value="MEMBRANE PROTEIN"/>
    <property type="match status" value="1"/>
</dbReference>
<dbReference type="GO" id="GO:0022857">
    <property type="term" value="F:transmembrane transporter activity"/>
    <property type="evidence" value="ECO:0007669"/>
    <property type="project" value="InterPro"/>
</dbReference>
<dbReference type="Gene3D" id="3.40.50.620">
    <property type="entry name" value="HUPs"/>
    <property type="match status" value="1"/>
</dbReference>
<keyword evidence="4 6" id="KW-1133">Transmembrane helix</keyword>
<keyword evidence="9" id="KW-1185">Reference proteome</keyword>
<dbReference type="InterPro" id="IPR050367">
    <property type="entry name" value="APC_superfamily"/>
</dbReference>
<feature type="transmembrane region" description="Helical" evidence="6">
    <location>
        <begin position="329"/>
        <end position="346"/>
    </location>
</feature>
<feature type="transmembrane region" description="Helical" evidence="6">
    <location>
        <begin position="162"/>
        <end position="185"/>
    </location>
</feature>
<evidence type="ECO:0000256" key="6">
    <source>
        <dbReference type="SAM" id="Phobius"/>
    </source>
</evidence>
<dbReference type="PANTHER" id="PTHR42770">
    <property type="entry name" value="AMINO ACID TRANSPORTER-RELATED"/>
    <property type="match status" value="1"/>
</dbReference>
<feature type="transmembrane region" description="Helical" evidence="6">
    <location>
        <begin position="23"/>
        <end position="51"/>
    </location>
</feature>
<evidence type="ECO:0000256" key="2">
    <source>
        <dbReference type="ARBA" id="ARBA00022475"/>
    </source>
</evidence>
<proteinExistence type="predicted"/>
<evidence type="ECO:0000256" key="3">
    <source>
        <dbReference type="ARBA" id="ARBA00022692"/>
    </source>
</evidence>
<dbReference type="SUPFAM" id="SSF52402">
    <property type="entry name" value="Adenine nucleotide alpha hydrolases-like"/>
    <property type="match status" value="1"/>
</dbReference>
<evidence type="ECO:0000313" key="9">
    <source>
        <dbReference type="Proteomes" id="UP000076023"/>
    </source>
</evidence>
<dbReference type="Gene3D" id="1.20.1740.10">
    <property type="entry name" value="Amino acid/polyamine transporter I"/>
    <property type="match status" value="1"/>
</dbReference>
<feature type="transmembrane region" description="Helical" evidence="6">
    <location>
        <begin position="222"/>
        <end position="251"/>
    </location>
</feature>
<evidence type="ECO:0000256" key="5">
    <source>
        <dbReference type="ARBA" id="ARBA00023136"/>
    </source>
</evidence>
<dbReference type="AlphaFoldDB" id="A0A146G1Y8"/>
<comment type="caution">
    <text evidence="8">The sequence shown here is derived from an EMBL/GenBank/DDBJ whole genome shotgun (WGS) entry which is preliminary data.</text>
</comment>
<keyword evidence="5 6" id="KW-0472">Membrane</keyword>
<gene>
    <name evidence="8" type="ORF">TSACC_170</name>
</gene>
<keyword evidence="3 6" id="KW-0812">Transmembrane</keyword>
<evidence type="ECO:0000259" key="7">
    <source>
        <dbReference type="Pfam" id="PF00582"/>
    </source>
</evidence>
<comment type="subcellular location">
    <subcellularLocation>
        <location evidence="1">Cell membrane</location>
        <topology evidence="1">Multi-pass membrane protein</topology>
    </subcellularLocation>
</comment>
<name>A0A146G1Y8_TERSA</name>
<keyword evidence="2" id="KW-1003">Cell membrane</keyword>
<dbReference type="Pfam" id="PF00582">
    <property type="entry name" value="Usp"/>
    <property type="match status" value="1"/>
</dbReference>
<sequence length="542" mass="57646">MVICRVFPDGGGVYSAAKQQGRLLAVVGALLLVADLTVTAALSGWAALSYLGVPEKWILVSTTGAILLMGVLNFYGPRHSGSLAVALALPTVIVVVLIILFAVPHLTFTHMEPLHDNFQHTWVSFVGVILALSGVEAIANLTGTMKPDRGSVIGHPQVGRNAFKAILPVAIEVSLGTALLGWAMLSLPKELAPEMIKRKEDMLRFLAEQYGTMNFGPGFGHIFGFIVGVVFALLLLSAVNTAIAALIGLLFMMSREGDMPRAFTKLNSHGVPLAPLGISVGLPIIVLLATDNFEALAGLYAIGVVGAICVNLGCCTFNRHLKMNVLERGLMLFTFVLLVAVELTLAKTKPDALFFVICVLVIGLGLWAYAQRLSGTRTLTVSKEFADIVRPDVVEKMSAPVSETQKILVSVRGLTPVLRFAFEEAQMRNAALYVLYIREIAVLYGGGAAALPKADWKNDPEASAILGTALQIGKHRGVTTIPVFVNAPNAASIIVDMAATLGVDYLMLGASHRGSMSKLLRGNVATEVAGSLPDNIQLVIYG</sequence>
<dbReference type="InterPro" id="IPR006016">
    <property type="entry name" value="UspA"/>
</dbReference>
<feature type="transmembrane region" description="Helical" evidence="6">
    <location>
        <begin position="352"/>
        <end position="370"/>
    </location>
</feature>
<dbReference type="STRING" id="690879.TSACC_170"/>
<feature type="transmembrane region" description="Helical" evidence="6">
    <location>
        <begin position="83"/>
        <end position="102"/>
    </location>
</feature>
<evidence type="ECO:0000256" key="4">
    <source>
        <dbReference type="ARBA" id="ARBA00022989"/>
    </source>
</evidence>
<feature type="domain" description="UspA" evidence="7">
    <location>
        <begin position="415"/>
        <end position="531"/>
    </location>
</feature>
<dbReference type="CDD" id="cd00293">
    <property type="entry name" value="USP-like"/>
    <property type="match status" value="1"/>
</dbReference>
<dbReference type="InParanoid" id="A0A146G1Y8"/>
<dbReference type="EMBL" id="BDCO01000001">
    <property type="protein sequence ID" value="GAT31522.1"/>
    <property type="molecule type" value="Genomic_DNA"/>
</dbReference>
<dbReference type="InterPro" id="IPR002293">
    <property type="entry name" value="AA/rel_permease1"/>
</dbReference>
<feature type="transmembrane region" description="Helical" evidence="6">
    <location>
        <begin position="122"/>
        <end position="141"/>
    </location>
</feature>
<dbReference type="GO" id="GO:0005886">
    <property type="term" value="C:plasma membrane"/>
    <property type="evidence" value="ECO:0007669"/>
    <property type="project" value="UniProtKB-SubCell"/>
</dbReference>
<evidence type="ECO:0000256" key="1">
    <source>
        <dbReference type="ARBA" id="ARBA00004651"/>
    </source>
</evidence>
<evidence type="ECO:0000313" key="8">
    <source>
        <dbReference type="EMBL" id="GAT31522.1"/>
    </source>
</evidence>
<dbReference type="InterPro" id="IPR014729">
    <property type="entry name" value="Rossmann-like_a/b/a_fold"/>
</dbReference>
<accession>A0A146G1Y8</accession>
<reference evidence="9" key="1">
    <citation type="journal article" date="2017" name="Genome Announc.">
        <title>Draft Genome Sequence of Terrimicrobium sacchariphilum NM-5T, a Facultative Anaerobic Soil Bacterium of the Class Spartobacteria.</title>
        <authorList>
            <person name="Qiu Y.L."/>
            <person name="Tourlousse D.M."/>
            <person name="Matsuura N."/>
            <person name="Ohashi A."/>
            <person name="Sekiguchi Y."/>
        </authorList>
    </citation>
    <scope>NUCLEOTIDE SEQUENCE [LARGE SCALE GENOMIC DNA]</scope>
    <source>
        <strain evidence="9">NM-5</strain>
    </source>
</reference>